<gene>
    <name evidence="1" type="ORF">G4223_05145</name>
</gene>
<feature type="non-terminal residue" evidence="1">
    <location>
        <position position="1"/>
    </location>
</feature>
<protein>
    <submittedName>
        <fullName evidence="1">Uncharacterized protein</fullName>
    </submittedName>
</protein>
<keyword evidence="2" id="KW-1185">Reference proteome</keyword>
<accession>A0A7C9UY46</accession>
<reference evidence="1 2" key="1">
    <citation type="submission" date="2020-02" db="EMBL/GenBank/DDBJ databases">
        <authorList>
            <person name="Dziuba M."/>
            <person name="Kuznetsov B."/>
            <person name="Mardanov A."/>
            <person name="Ravin N."/>
            <person name="Grouzdev D."/>
        </authorList>
    </citation>
    <scope>NUCLEOTIDE SEQUENCE [LARGE SCALE GENOMIC DNA]</scope>
    <source>
        <strain evidence="1 2">SpK</strain>
    </source>
</reference>
<evidence type="ECO:0000313" key="2">
    <source>
        <dbReference type="Proteomes" id="UP000480684"/>
    </source>
</evidence>
<dbReference type="AlphaFoldDB" id="A0A7C9UY46"/>
<proteinExistence type="predicted"/>
<evidence type="ECO:0000313" key="1">
    <source>
        <dbReference type="EMBL" id="NFV79493.1"/>
    </source>
</evidence>
<organism evidence="1 2">
    <name type="scientific">Magnetospirillum aberrantis SpK</name>
    <dbReference type="NCBI Taxonomy" id="908842"/>
    <lineage>
        <taxon>Bacteria</taxon>
        <taxon>Pseudomonadati</taxon>
        <taxon>Pseudomonadota</taxon>
        <taxon>Alphaproteobacteria</taxon>
        <taxon>Rhodospirillales</taxon>
        <taxon>Rhodospirillaceae</taxon>
        <taxon>Magnetospirillum</taxon>
    </lineage>
</organism>
<dbReference type="Proteomes" id="UP000480684">
    <property type="component" value="Unassembled WGS sequence"/>
</dbReference>
<dbReference type="EMBL" id="JAAIYP010000030">
    <property type="protein sequence ID" value="NFV79493.1"/>
    <property type="molecule type" value="Genomic_DNA"/>
</dbReference>
<sequence>DDALLAALAAFNAAAGKTRLGSYVWGVRRRKVIVGAVQAGFAMVNGPALMKNIAKPARQLPAPKSRFLQT</sequence>
<comment type="caution">
    <text evidence="1">The sequence shown here is derived from an EMBL/GenBank/DDBJ whole genome shotgun (WGS) entry which is preliminary data.</text>
</comment>
<name>A0A7C9UY46_9PROT</name>